<dbReference type="eggNOG" id="arCOG05465">
    <property type="taxonomic scope" value="Archaea"/>
</dbReference>
<evidence type="ECO:0000313" key="1">
    <source>
        <dbReference type="EMBL" id="ADN51322.1"/>
    </source>
</evidence>
<proteinExistence type="predicted"/>
<organism evidence="1 2">
    <name type="scientific">Vulcanisaeta distributa (strain DSM 14429 / JCM 11212 / NBRC 100878 / IC-017)</name>
    <dbReference type="NCBI Taxonomy" id="572478"/>
    <lineage>
        <taxon>Archaea</taxon>
        <taxon>Thermoproteota</taxon>
        <taxon>Thermoprotei</taxon>
        <taxon>Thermoproteales</taxon>
        <taxon>Thermoproteaceae</taxon>
        <taxon>Vulcanisaeta</taxon>
    </lineage>
</organism>
<dbReference type="KEGG" id="vdi:Vdis_1950"/>
<sequence length="96" mass="11002">MIIKLLRRDSEYYVYINGSVIKVDGLRPIDYLLIALAYGLGVRYIDKYGGNEYIINCEIVDDELRCKARCSGHEDRCFVYRLLIRGGLSLSCLSQS</sequence>
<dbReference type="OrthoDB" id="28084at2157"/>
<protein>
    <submittedName>
        <fullName evidence="1">Uncharacterized protein</fullName>
    </submittedName>
</protein>
<reference evidence="2" key="2">
    <citation type="journal article" date="2010" name="Stand. Genomic Sci.">
        <title>Complete genome sequence of Vulcanisaeta distributa type strain (IC-017T).</title>
        <authorList>
            <person name="Mavromatis K."/>
            <person name="Sikorski J."/>
            <person name="Pabst E."/>
            <person name="Teshima H."/>
            <person name="Lapidus A."/>
            <person name="Lucas S."/>
            <person name="Nolan M."/>
            <person name="Glavina Del Rio T."/>
            <person name="Cheng J."/>
            <person name="Bruce D."/>
            <person name="Goodwin L."/>
            <person name="Pitluck S."/>
            <person name="Liolios K."/>
            <person name="Ivanova N."/>
            <person name="Mikhailova N."/>
            <person name="Pati A."/>
            <person name="Chen A."/>
            <person name="Palaniappan K."/>
            <person name="Land M."/>
            <person name="Hauser L."/>
            <person name="Chang Y."/>
            <person name="Jeffries C."/>
            <person name="Rohde M."/>
            <person name="Spring S."/>
            <person name="Goker M."/>
            <person name="Wirth R."/>
            <person name="Woyke T."/>
            <person name="Bristow J."/>
            <person name="Eisen J."/>
            <person name="Markowitz V."/>
            <person name="Hugenholtz P."/>
            <person name="Klenk H."/>
            <person name="Kyrpides N."/>
        </authorList>
    </citation>
    <scope>NUCLEOTIDE SEQUENCE [LARGE SCALE GENOMIC DNA]</scope>
    <source>
        <strain evidence="2">DSM 14429 / JCM 11212 / NBRC 100878 / IC-017</strain>
    </source>
</reference>
<dbReference type="Proteomes" id="UP000006681">
    <property type="component" value="Chromosome"/>
</dbReference>
<accession>E1QNN4</accession>
<dbReference type="RefSeq" id="WP_013337047.1">
    <property type="nucleotide sequence ID" value="NC_014537.1"/>
</dbReference>
<dbReference type="GeneID" id="9752899"/>
<dbReference type="AlphaFoldDB" id="E1QNN4"/>
<gene>
    <name evidence="1" type="ordered locus">Vdis_1950</name>
</gene>
<evidence type="ECO:0000313" key="2">
    <source>
        <dbReference type="Proteomes" id="UP000006681"/>
    </source>
</evidence>
<name>E1QNN4_VULDI</name>
<dbReference type="EMBL" id="CP002100">
    <property type="protein sequence ID" value="ADN51322.1"/>
    <property type="molecule type" value="Genomic_DNA"/>
</dbReference>
<reference evidence="1 2" key="1">
    <citation type="journal article" date="2010" name="Stand. Genomic Sci.">
        <title>Complete genome sequence of Vulcanisaeta distributa type strain (IC-017).</title>
        <authorList>
            <person name="Mavromatis K."/>
            <person name="Sikorski J."/>
            <person name="Pabst E."/>
            <person name="Teshima H."/>
            <person name="Lapidus A."/>
            <person name="Lucas S."/>
            <person name="Nolan M."/>
            <person name="Glavina Del Rio T."/>
            <person name="Cheng J.F."/>
            <person name="Bruce D."/>
            <person name="Goodwin L."/>
            <person name="Pitluck S."/>
            <person name="Liolios K."/>
            <person name="Ivanova N."/>
            <person name="Mikhailova N."/>
            <person name="Pati A."/>
            <person name="Chen A."/>
            <person name="Palaniappan K."/>
            <person name="Land M."/>
            <person name="Hauser L."/>
            <person name="Chang Y.J."/>
            <person name="Jeffries C.D."/>
            <person name="Rohde M."/>
            <person name="Spring S."/>
            <person name="Goker M."/>
            <person name="Wirth R."/>
            <person name="Woyke T."/>
            <person name="Bristow J."/>
            <person name="Eisen J.A."/>
            <person name="Markowitz V."/>
            <person name="Hugenholtz P."/>
            <person name="Klenk H.P."/>
            <person name="Kyrpides N.C."/>
        </authorList>
    </citation>
    <scope>NUCLEOTIDE SEQUENCE [LARGE SCALE GENOMIC DNA]</scope>
    <source>
        <strain evidence="2">DSM 14429 / JCM 11212 / NBRC 100878 / IC-017</strain>
    </source>
</reference>
<dbReference type="HOGENOM" id="CLU_174519_0_0_2"/>
<keyword evidence="2" id="KW-1185">Reference proteome</keyword>
<dbReference type="STRING" id="572478.Vdis_1950"/>